<evidence type="ECO:0000313" key="2">
    <source>
        <dbReference type="EMBL" id="MEZ7197600.1"/>
    </source>
</evidence>
<comment type="caution">
    <text evidence="2">The sequence shown here is derived from an EMBL/GenBank/DDBJ whole genome shotgun (WGS) entry which is preliminary data.</text>
</comment>
<dbReference type="Proteomes" id="UP001568698">
    <property type="component" value="Unassembled WGS sequence"/>
</dbReference>
<feature type="transmembrane region" description="Helical" evidence="1">
    <location>
        <begin position="63"/>
        <end position="86"/>
    </location>
</feature>
<keyword evidence="1" id="KW-0812">Transmembrane</keyword>
<reference evidence="2 3" key="1">
    <citation type="submission" date="2024-08" db="EMBL/GenBank/DDBJ databases">
        <title>Sulfate-reducing bacteria isolated from formation water of the oil field in Kazakhstan and description of Pseudodesulfovibrio sp.</title>
        <authorList>
            <person name="Bidzhieva S.K."/>
            <person name="Tourova T.P."/>
            <person name="Grouzdev D.S."/>
            <person name="Beletsky A.V."/>
            <person name="Sokolova D.S."/>
            <person name="Samigullina S.R."/>
            <person name="Poltaraus A.B."/>
            <person name="Avtukh A.N."/>
            <person name="Tereshina V.M."/>
            <person name="Zhaparov N.S."/>
            <person name="Mardanov A.V."/>
            <person name="Nazina T.N."/>
        </authorList>
    </citation>
    <scope>NUCLEOTIDE SEQUENCE [LARGE SCALE GENOMIC DNA]</scope>
    <source>
        <strain evidence="2 3">9FUS</strain>
    </source>
</reference>
<feature type="transmembrane region" description="Helical" evidence="1">
    <location>
        <begin position="12"/>
        <end position="32"/>
    </location>
</feature>
<proteinExistence type="predicted"/>
<feature type="transmembrane region" description="Helical" evidence="1">
    <location>
        <begin position="38"/>
        <end position="56"/>
    </location>
</feature>
<name>A0ABV4K3V9_9BACT</name>
<organism evidence="2 3">
    <name type="scientific">Pseudodesulfovibrio karagichevae</name>
    <dbReference type="NCBI Taxonomy" id="3239305"/>
    <lineage>
        <taxon>Bacteria</taxon>
        <taxon>Pseudomonadati</taxon>
        <taxon>Thermodesulfobacteriota</taxon>
        <taxon>Desulfovibrionia</taxon>
        <taxon>Desulfovibrionales</taxon>
        <taxon>Desulfovibrionaceae</taxon>
    </lineage>
</organism>
<feature type="transmembrane region" description="Helical" evidence="1">
    <location>
        <begin position="92"/>
        <end position="112"/>
    </location>
</feature>
<gene>
    <name evidence="2" type="ORF">AB6M95_12620</name>
</gene>
<evidence type="ECO:0000256" key="1">
    <source>
        <dbReference type="SAM" id="Phobius"/>
    </source>
</evidence>
<dbReference type="RefSeq" id="WP_371387114.1">
    <property type="nucleotide sequence ID" value="NZ_JBGLYH010000036.1"/>
</dbReference>
<keyword evidence="1" id="KW-0472">Membrane</keyword>
<accession>A0ABV4K3V9</accession>
<evidence type="ECO:0000313" key="3">
    <source>
        <dbReference type="Proteomes" id="UP001568698"/>
    </source>
</evidence>
<keyword evidence="1" id="KW-1133">Transmembrane helix</keyword>
<dbReference type="EMBL" id="JBGLYH010000036">
    <property type="protein sequence ID" value="MEZ7197600.1"/>
    <property type="molecule type" value="Genomic_DNA"/>
</dbReference>
<keyword evidence="3" id="KW-1185">Reference proteome</keyword>
<protein>
    <submittedName>
        <fullName evidence="2">Uncharacterized protein</fullName>
    </submittedName>
</protein>
<sequence>MRALLAFLFTRKRALVGFLLLKAVAVLVNGLVRGTAEVWGIGILALAVYAVIARFAQAGRVLSIWAVTLLMLYEAAGALLLAWSGLRDAPGMALIGLVVAAYLVVGALVVFASRREG</sequence>